<keyword evidence="3" id="KW-1185">Reference proteome</keyword>
<dbReference type="AlphaFoldDB" id="A0A267FDS9"/>
<accession>A0A267FDS9</accession>
<feature type="compositionally biased region" description="Polar residues" evidence="1">
    <location>
        <begin position="8"/>
        <end position="18"/>
    </location>
</feature>
<dbReference type="OrthoDB" id="9972212at2759"/>
<dbReference type="Pfam" id="PF14945">
    <property type="entry name" value="LLC1"/>
    <property type="match status" value="1"/>
</dbReference>
<evidence type="ECO:0000313" key="3">
    <source>
        <dbReference type="Proteomes" id="UP000215902"/>
    </source>
</evidence>
<evidence type="ECO:0000313" key="2">
    <source>
        <dbReference type="EMBL" id="PAA71940.1"/>
    </source>
</evidence>
<dbReference type="PANTHER" id="PTHR31909:SF2">
    <property type="entry name" value="RIKEN CDNA 2410004P03 GENE"/>
    <property type="match status" value="1"/>
</dbReference>
<dbReference type="InterPro" id="IPR020339">
    <property type="entry name" value="C20orf85-like"/>
</dbReference>
<dbReference type="Proteomes" id="UP000215902">
    <property type="component" value="Unassembled WGS sequence"/>
</dbReference>
<feature type="region of interest" description="Disordered" evidence="1">
    <location>
        <begin position="1"/>
        <end position="60"/>
    </location>
</feature>
<organism evidence="2 3">
    <name type="scientific">Macrostomum lignano</name>
    <dbReference type="NCBI Taxonomy" id="282301"/>
    <lineage>
        <taxon>Eukaryota</taxon>
        <taxon>Metazoa</taxon>
        <taxon>Spiralia</taxon>
        <taxon>Lophotrochozoa</taxon>
        <taxon>Platyhelminthes</taxon>
        <taxon>Rhabditophora</taxon>
        <taxon>Macrostomorpha</taxon>
        <taxon>Macrostomida</taxon>
        <taxon>Macrostomidae</taxon>
        <taxon>Macrostomum</taxon>
    </lineage>
</organism>
<dbReference type="EMBL" id="NIVC01001126">
    <property type="protein sequence ID" value="PAA71940.1"/>
    <property type="molecule type" value="Genomic_DNA"/>
</dbReference>
<gene>
    <name evidence="2" type="ORF">BOX15_Mlig032332g1</name>
</gene>
<name>A0A267FDS9_9PLAT</name>
<dbReference type="PANTHER" id="PTHR31909">
    <property type="entry name" value="CHROMOSOME 20 ORF85 FAMILY MEMBER"/>
    <property type="match status" value="1"/>
</dbReference>
<proteinExistence type="predicted"/>
<evidence type="ECO:0000256" key="1">
    <source>
        <dbReference type="SAM" id="MobiDB-lite"/>
    </source>
</evidence>
<sequence length="157" mass="18103">MQQRERSGTLFSYFNSNDGDQKQKQKQQHAKAAKPYRRPEAAMEASNARAGTGHQDGKDAVNQDKIWRQFLENEQRLDKQWEQNWGFICEFDPKGNTKTKKVLPEEASVYSEKVPNTDAGNYGNRLATEAGQRVAQMQAKFETQNRRSKPDKDIICY</sequence>
<feature type="compositionally biased region" description="Basic residues" evidence="1">
    <location>
        <begin position="24"/>
        <end position="36"/>
    </location>
</feature>
<comment type="caution">
    <text evidence="2">The sequence shown here is derived from an EMBL/GenBank/DDBJ whole genome shotgun (WGS) entry which is preliminary data.</text>
</comment>
<reference evidence="2 3" key="1">
    <citation type="submission" date="2017-06" db="EMBL/GenBank/DDBJ databases">
        <title>A platform for efficient transgenesis in Macrostomum lignano, a flatworm model organism for stem cell research.</title>
        <authorList>
            <person name="Berezikov E."/>
        </authorList>
    </citation>
    <scope>NUCLEOTIDE SEQUENCE [LARGE SCALE GENOMIC DNA]</scope>
    <source>
        <strain evidence="2">DV1</strain>
        <tissue evidence="2">Whole organism</tissue>
    </source>
</reference>
<protein>
    <submittedName>
        <fullName evidence="2">Uncharacterized protein</fullName>
    </submittedName>
</protein>